<dbReference type="GO" id="GO:0016740">
    <property type="term" value="F:transferase activity"/>
    <property type="evidence" value="ECO:0007669"/>
    <property type="project" value="UniProtKB-KW"/>
</dbReference>
<name>A0A1R4JDF6_9MICO</name>
<sequence length="143" mass="15746">MSIDTVRPVSERDFFLWYPLFSRHAGGTDEAPVSDRIAVQLWQWLTTDAEAIQGRLLLGEDGDVRAVAHVRSVPVTTTATRSLVIDDLFAADPSDTAATIALFDAVTTEARDGGYTTVRWQDDVAELGDAGELVEDLWRELPL</sequence>
<protein>
    <submittedName>
        <fullName evidence="1">Acetyltransferase</fullName>
    </submittedName>
</protein>
<dbReference type="AlphaFoldDB" id="A0A1R4JDF6"/>
<organism evidence="1 2">
    <name type="scientific">Mycetocola reblochoni REB411</name>
    <dbReference type="NCBI Taxonomy" id="1255698"/>
    <lineage>
        <taxon>Bacteria</taxon>
        <taxon>Bacillati</taxon>
        <taxon>Actinomycetota</taxon>
        <taxon>Actinomycetes</taxon>
        <taxon>Micrococcales</taxon>
        <taxon>Microbacteriaceae</taxon>
        <taxon>Mycetocola</taxon>
    </lineage>
</organism>
<dbReference type="EMBL" id="FUKR01000036">
    <property type="protein sequence ID" value="SJN30067.1"/>
    <property type="molecule type" value="Genomic_DNA"/>
</dbReference>
<keyword evidence="1" id="KW-0808">Transferase</keyword>
<accession>A0A1R4JDF6</accession>
<dbReference type="Proteomes" id="UP000196778">
    <property type="component" value="Unassembled WGS sequence"/>
</dbReference>
<dbReference type="OrthoDB" id="9805924at2"/>
<gene>
    <name evidence="1" type="ORF">FM119_06950</name>
</gene>
<keyword evidence="2" id="KW-1185">Reference proteome</keyword>
<evidence type="ECO:0000313" key="1">
    <source>
        <dbReference type="EMBL" id="SJN30067.1"/>
    </source>
</evidence>
<proteinExistence type="predicted"/>
<dbReference type="RefSeq" id="WP_087136949.1">
    <property type="nucleotide sequence ID" value="NZ_FUKR01000036.1"/>
</dbReference>
<evidence type="ECO:0000313" key="2">
    <source>
        <dbReference type="Proteomes" id="UP000196778"/>
    </source>
</evidence>
<reference evidence="2" key="1">
    <citation type="submission" date="2017-02" db="EMBL/GenBank/DDBJ databases">
        <authorList>
            <person name="Dridi B."/>
        </authorList>
    </citation>
    <scope>NUCLEOTIDE SEQUENCE [LARGE SCALE GENOMIC DNA]</scope>
    <source>
        <strain evidence="2">EB411</strain>
    </source>
</reference>